<dbReference type="Proteomes" id="UP001497535">
    <property type="component" value="Unassembled WGS sequence"/>
</dbReference>
<dbReference type="EMBL" id="CAVMJV010000102">
    <property type="protein sequence ID" value="CAK5097385.1"/>
    <property type="molecule type" value="Genomic_DNA"/>
</dbReference>
<evidence type="ECO:0000313" key="1">
    <source>
        <dbReference type="EMBL" id="CAK5097385.1"/>
    </source>
</evidence>
<comment type="caution">
    <text evidence="1">The sequence shown here is derived from an EMBL/GenBank/DDBJ whole genome shotgun (WGS) entry which is preliminary data.</text>
</comment>
<organism evidence="1 2">
    <name type="scientific">Meloidogyne enterolobii</name>
    <name type="common">Root-knot nematode worm</name>
    <name type="synonym">Meloidogyne mayaguensis</name>
    <dbReference type="NCBI Taxonomy" id="390850"/>
    <lineage>
        <taxon>Eukaryota</taxon>
        <taxon>Metazoa</taxon>
        <taxon>Ecdysozoa</taxon>
        <taxon>Nematoda</taxon>
        <taxon>Chromadorea</taxon>
        <taxon>Rhabditida</taxon>
        <taxon>Tylenchina</taxon>
        <taxon>Tylenchomorpha</taxon>
        <taxon>Tylenchoidea</taxon>
        <taxon>Meloidogynidae</taxon>
        <taxon>Meloidogyninae</taxon>
        <taxon>Meloidogyne</taxon>
    </lineage>
</organism>
<accession>A0ACB1AT29</accession>
<reference evidence="1" key="1">
    <citation type="submission" date="2023-11" db="EMBL/GenBank/DDBJ databases">
        <authorList>
            <person name="Poullet M."/>
        </authorList>
    </citation>
    <scope>NUCLEOTIDE SEQUENCE</scope>
    <source>
        <strain evidence="1">E1834</strain>
    </source>
</reference>
<sequence>MYNFIFNLIFLNLFVKTVKTENFIKNFNDGWHSSQKDKTITSSTITNTKDVQELELIINQIQRLINQTEENLILSSSFYSPLDPLVSARKFWSEHVYSFPKAKQIATSAYISIELTKILKGNNKFSNVLYSKNQQIINILQKYCYKEENEEENCEMSGPYRKIDGRCNNSQKPLLGSTFSPFQRLLEADYSDGISEPRKSASSSKKFSSSILLPNVRLLSNLLFREPKAIKLNSPPTTANSLVAHWSALIHTDLVHIGSSQLITEHGGAPDIEQHLFHPECYSINLSIDDPKFRGLINCFDYSRTLPSPRSENCSLGLREQLNQATSFLDASFLYGSLDEQTNSLRSFKNGKLISSRENGPNSLSKELPPTLEMLKNGGKSQKLIWNNYFCPSGNFGICFGGGNGC</sequence>
<gene>
    <name evidence="1" type="ORF">MENTE1834_LOCUS41369</name>
</gene>
<proteinExistence type="predicted"/>
<keyword evidence="2" id="KW-1185">Reference proteome</keyword>
<protein>
    <submittedName>
        <fullName evidence="1">Uncharacterized protein</fullName>
    </submittedName>
</protein>
<evidence type="ECO:0000313" key="2">
    <source>
        <dbReference type="Proteomes" id="UP001497535"/>
    </source>
</evidence>
<name>A0ACB1AT29_MELEN</name>